<dbReference type="EMBL" id="BMKS01000010">
    <property type="protein sequence ID" value="GGG41939.1"/>
    <property type="molecule type" value="Genomic_DNA"/>
</dbReference>
<keyword evidence="3" id="KW-1185">Reference proteome</keyword>
<dbReference type="Gene3D" id="3.40.50.2020">
    <property type="match status" value="1"/>
</dbReference>
<keyword evidence="2" id="KW-0328">Glycosyltransferase</keyword>
<dbReference type="AlphaFoldDB" id="A0A8J2ZCU2"/>
<name>A0A8J2ZCU2_9PROT</name>
<organism evidence="2 3">
    <name type="scientific">Caldovatus sediminis</name>
    <dbReference type="NCBI Taxonomy" id="2041189"/>
    <lineage>
        <taxon>Bacteria</taxon>
        <taxon>Pseudomonadati</taxon>
        <taxon>Pseudomonadota</taxon>
        <taxon>Alphaproteobacteria</taxon>
        <taxon>Acetobacterales</taxon>
        <taxon>Roseomonadaceae</taxon>
        <taxon>Caldovatus</taxon>
    </lineage>
</organism>
<dbReference type="SUPFAM" id="SSF53271">
    <property type="entry name" value="PRTase-like"/>
    <property type="match status" value="1"/>
</dbReference>
<comment type="caution">
    <text evidence="2">The sequence shown here is derived from an EMBL/GenBank/DDBJ whole genome shotgun (WGS) entry which is preliminary data.</text>
</comment>
<evidence type="ECO:0000313" key="3">
    <source>
        <dbReference type="Proteomes" id="UP000597507"/>
    </source>
</evidence>
<accession>A0A8J2ZCU2</accession>
<dbReference type="Gene3D" id="3.30.1310.20">
    <property type="entry name" value="PRTase-like"/>
    <property type="match status" value="1"/>
</dbReference>
<protein>
    <submittedName>
        <fullName evidence="2">Phosphoribosyltransferase</fullName>
    </submittedName>
</protein>
<proteinExistence type="predicted"/>
<sequence length="228" mass="23814">MAHMFKGTRIFRNREEAGAWLAERLVQLAPERPVVLALPRGGVPVAAPIARALDAPLALLLVRKLGAPVNPELAIGAVVDGTPPQTVLNRDIIAALRVDEETIERERQRQLAEIERRRAALLGAAPGAVPPPLAGRVAIVVDDGVATGATAAAALAGLRRAGVARAVLAVPVIAADAAARFRAEGTELVALSEPQALGAVGAYYRDFHQLDDAEVVALLKEASAARRG</sequence>
<evidence type="ECO:0000259" key="1">
    <source>
        <dbReference type="Pfam" id="PF00156"/>
    </source>
</evidence>
<dbReference type="Proteomes" id="UP000597507">
    <property type="component" value="Unassembled WGS sequence"/>
</dbReference>
<evidence type="ECO:0000313" key="2">
    <source>
        <dbReference type="EMBL" id="GGG41939.1"/>
    </source>
</evidence>
<gene>
    <name evidence="2" type="ORF">GCM10010964_31790</name>
</gene>
<dbReference type="GO" id="GO:0016757">
    <property type="term" value="F:glycosyltransferase activity"/>
    <property type="evidence" value="ECO:0007669"/>
    <property type="project" value="UniProtKB-KW"/>
</dbReference>
<keyword evidence="2" id="KW-0808">Transferase</keyword>
<dbReference type="InterPro" id="IPR029057">
    <property type="entry name" value="PRTase-like"/>
</dbReference>
<dbReference type="Pfam" id="PF00156">
    <property type="entry name" value="Pribosyltran"/>
    <property type="match status" value="1"/>
</dbReference>
<feature type="domain" description="Phosphoribosyltransferase" evidence="1">
    <location>
        <begin position="17"/>
        <end position="172"/>
    </location>
</feature>
<dbReference type="InterPro" id="IPR000836">
    <property type="entry name" value="PRTase_dom"/>
</dbReference>
<reference evidence="2 3" key="1">
    <citation type="journal article" date="2014" name="Int. J. Syst. Evol. Microbiol.">
        <title>Complete genome sequence of Corynebacterium casei LMG S-19264T (=DSM 44701T), isolated from a smear-ripened cheese.</title>
        <authorList>
            <consortium name="US DOE Joint Genome Institute (JGI-PGF)"/>
            <person name="Walter F."/>
            <person name="Albersmeier A."/>
            <person name="Kalinowski J."/>
            <person name="Ruckert C."/>
        </authorList>
    </citation>
    <scope>NUCLEOTIDE SEQUENCE [LARGE SCALE GENOMIC DNA]</scope>
    <source>
        <strain evidence="2 3">CGMCC 1.16330</strain>
    </source>
</reference>